<evidence type="ECO:0008006" key="3">
    <source>
        <dbReference type="Google" id="ProtNLM"/>
    </source>
</evidence>
<evidence type="ECO:0000313" key="2">
    <source>
        <dbReference type="Proteomes" id="UP000434957"/>
    </source>
</evidence>
<evidence type="ECO:0000313" key="1">
    <source>
        <dbReference type="EMBL" id="KAE9285600.1"/>
    </source>
</evidence>
<organism evidence="1 2">
    <name type="scientific">Phytophthora rubi</name>
    <dbReference type="NCBI Taxonomy" id="129364"/>
    <lineage>
        <taxon>Eukaryota</taxon>
        <taxon>Sar</taxon>
        <taxon>Stramenopiles</taxon>
        <taxon>Oomycota</taxon>
        <taxon>Peronosporomycetes</taxon>
        <taxon>Peronosporales</taxon>
        <taxon>Peronosporaceae</taxon>
        <taxon>Phytophthora</taxon>
    </lineage>
</organism>
<sequence length="253" mass="27815">MLSGPELPAVKNVIMYLVEDATQQSEQLDGSQRARRLTVDSSQEEYLLVLQSQLQIPERPLSSCVLAGASGRAYPLAYSDSNAGAPLFPLPDNELERLGAMSRARLTEVRNLPELELICNLASRELHCRTAMVTLISHDTQYILATNNPVFRNSAGPRDQALCAHTIMGPLPMLAPHTAADVRFSRSQLVLRGGLRFYFGFPSELCAVWTANPVVYANRSTKLWKNSLIAPHASSPAASLPTMTFSNSQVEYK</sequence>
<accession>A0A6A4C7C8</accession>
<reference evidence="1 2" key="1">
    <citation type="submission" date="2018-08" db="EMBL/GenBank/DDBJ databases">
        <title>Genomic investigation of the strawberry pathogen Phytophthora fragariae indicates pathogenicity is determined by transcriptional variation in three key races.</title>
        <authorList>
            <person name="Adams T.M."/>
            <person name="Armitage A.D."/>
            <person name="Sobczyk M.K."/>
            <person name="Bates H.J."/>
            <person name="Dunwell J.M."/>
            <person name="Nellist C.F."/>
            <person name="Harrison R.J."/>
        </authorList>
    </citation>
    <scope>NUCLEOTIDE SEQUENCE [LARGE SCALE GENOMIC DNA]</scope>
    <source>
        <strain evidence="1 2">SCRP333</strain>
    </source>
</reference>
<comment type="caution">
    <text evidence="1">The sequence shown here is derived from an EMBL/GenBank/DDBJ whole genome shotgun (WGS) entry which is preliminary data.</text>
</comment>
<name>A0A6A4C7C8_9STRA</name>
<dbReference type="SUPFAM" id="SSF55781">
    <property type="entry name" value="GAF domain-like"/>
    <property type="match status" value="1"/>
</dbReference>
<proteinExistence type="predicted"/>
<protein>
    <recommendedName>
        <fullName evidence="3">GAF domain-containing protein</fullName>
    </recommendedName>
</protein>
<gene>
    <name evidence="1" type="ORF">PR003_g26536</name>
</gene>
<dbReference type="Proteomes" id="UP000434957">
    <property type="component" value="Unassembled WGS sequence"/>
</dbReference>
<dbReference type="PANTHER" id="PTHR43102:SF2">
    <property type="entry name" value="GAF DOMAIN-CONTAINING PROTEIN"/>
    <property type="match status" value="1"/>
</dbReference>
<keyword evidence="2" id="KW-1185">Reference proteome</keyword>
<dbReference type="EMBL" id="QXFT01003458">
    <property type="protein sequence ID" value="KAE9285600.1"/>
    <property type="molecule type" value="Genomic_DNA"/>
</dbReference>
<dbReference type="PANTHER" id="PTHR43102">
    <property type="entry name" value="SLR1143 PROTEIN"/>
    <property type="match status" value="1"/>
</dbReference>
<dbReference type="AlphaFoldDB" id="A0A6A4C7C8"/>